<feature type="non-terminal residue" evidence="1">
    <location>
        <position position="133"/>
    </location>
</feature>
<evidence type="ECO:0000313" key="1">
    <source>
        <dbReference type="EMBL" id="SVD51132.1"/>
    </source>
</evidence>
<dbReference type="AlphaFoldDB" id="A0A382VX78"/>
<protein>
    <submittedName>
        <fullName evidence="1">Uncharacterized protein</fullName>
    </submittedName>
</protein>
<proteinExistence type="predicted"/>
<name>A0A382VX78_9ZZZZ</name>
<accession>A0A382VX78</accession>
<reference evidence="1" key="1">
    <citation type="submission" date="2018-05" db="EMBL/GenBank/DDBJ databases">
        <authorList>
            <person name="Lanie J.A."/>
            <person name="Ng W.-L."/>
            <person name="Kazmierczak K.M."/>
            <person name="Andrzejewski T.M."/>
            <person name="Davidsen T.M."/>
            <person name="Wayne K.J."/>
            <person name="Tettelin H."/>
            <person name="Glass J.I."/>
            <person name="Rusch D."/>
            <person name="Podicherti R."/>
            <person name="Tsui H.-C.T."/>
            <person name="Winkler M.E."/>
        </authorList>
    </citation>
    <scope>NUCLEOTIDE SEQUENCE</scope>
</reference>
<dbReference type="EMBL" id="UINC01155340">
    <property type="protein sequence ID" value="SVD51132.1"/>
    <property type="molecule type" value="Genomic_DNA"/>
</dbReference>
<gene>
    <name evidence="1" type="ORF">METZ01_LOCUS403986</name>
</gene>
<organism evidence="1">
    <name type="scientific">marine metagenome</name>
    <dbReference type="NCBI Taxonomy" id="408172"/>
    <lineage>
        <taxon>unclassified sequences</taxon>
        <taxon>metagenomes</taxon>
        <taxon>ecological metagenomes</taxon>
    </lineage>
</organism>
<sequence length="133" mass="15407">MREDLIKVLEIKETALSALKESEPEFYGMAEAKGFYATTHYNLFDNPSEYPFAEKSILDFEQIACQMIRYFIRKGWGVRQADKLRIEGRCFGNVQQPGARTYPHYHQDTNGVLVHYLTVGDENLMEGTYDSPR</sequence>